<dbReference type="AlphaFoldDB" id="A8QDT1"/>
<gene>
    <name evidence="1" type="ORF">MGL_4234</name>
</gene>
<dbReference type="VEuPathDB" id="FungiDB:MGL_4234"/>
<evidence type="ECO:0000313" key="2">
    <source>
        <dbReference type="Proteomes" id="UP000008837"/>
    </source>
</evidence>
<dbReference type="GeneID" id="5852936"/>
<proteinExistence type="predicted"/>
<keyword evidence="2" id="KW-1185">Reference proteome</keyword>
<name>A8QDT1_MALGO</name>
<evidence type="ECO:0000313" key="1">
    <source>
        <dbReference type="EMBL" id="EDP41421.1"/>
    </source>
</evidence>
<comment type="caution">
    <text evidence="1">The sequence shown here is derived from an EMBL/GenBank/DDBJ whole genome shotgun (WGS) entry which is preliminary data.</text>
</comment>
<dbReference type="KEGG" id="mgl:MGL_4234"/>
<organism evidence="1 2">
    <name type="scientific">Malassezia globosa (strain ATCC MYA-4612 / CBS 7966)</name>
    <name type="common">Dandruff-associated fungus</name>
    <dbReference type="NCBI Taxonomy" id="425265"/>
    <lineage>
        <taxon>Eukaryota</taxon>
        <taxon>Fungi</taxon>
        <taxon>Dikarya</taxon>
        <taxon>Basidiomycota</taxon>
        <taxon>Ustilaginomycotina</taxon>
        <taxon>Malasseziomycetes</taxon>
        <taxon>Malasseziales</taxon>
        <taxon>Malasseziaceae</taxon>
        <taxon>Malassezia</taxon>
    </lineage>
</organism>
<protein>
    <submittedName>
        <fullName evidence="1">Uncharacterized protein</fullName>
    </submittedName>
</protein>
<dbReference type="EMBL" id="AAYY01000023">
    <property type="protein sequence ID" value="EDP41421.1"/>
    <property type="molecule type" value="Genomic_DNA"/>
</dbReference>
<reference evidence="1 2" key="1">
    <citation type="journal article" date="2007" name="Proc. Natl. Acad. Sci. U.S.A.">
        <title>Dandruff-associated Malassezia genomes reveal convergent and divergent virulence traits shared with plant and human fungal pathogens.</title>
        <authorList>
            <person name="Xu J."/>
            <person name="Saunders C.W."/>
            <person name="Hu P."/>
            <person name="Grant R.A."/>
            <person name="Boekhout T."/>
            <person name="Kuramae E.E."/>
            <person name="Kronstad J.W."/>
            <person name="Deangelis Y.M."/>
            <person name="Reeder N.L."/>
            <person name="Johnstone K.R."/>
            <person name="Leland M."/>
            <person name="Fieno A.M."/>
            <person name="Begley W.M."/>
            <person name="Sun Y."/>
            <person name="Lacey M.P."/>
            <person name="Chaudhary T."/>
            <person name="Keough T."/>
            <person name="Chu L."/>
            <person name="Sears R."/>
            <person name="Yuan B."/>
            <person name="Dawson T.L.Jr."/>
        </authorList>
    </citation>
    <scope>NUCLEOTIDE SEQUENCE [LARGE SCALE GENOMIC DNA]</scope>
    <source>
        <strain evidence="2">ATCC MYA-4612 / CBS 7966</strain>
    </source>
</reference>
<dbReference type="InParanoid" id="A8QDT1"/>
<accession>A8QDT1</accession>
<dbReference type="OrthoDB" id="3338536at2759"/>
<dbReference type="RefSeq" id="XP_001728635.1">
    <property type="nucleotide sequence ID" value="XM_001728583.1"/>
</dbReference>
<dbReference type="Proteomes" id="UP000008837">
    <property type="component" value="Unassembled WGS sequence"/>
</dbReference>
<dbReference type="OMA" id="EHETPGM"/>
<sequence>MPTTNWANPATQIPNRKPIKTMYRVPLGSGASITELKSRVMTAKEASRANTLLNKRRGAALVVEHETPGMCVVPPIAVPKGVQLGVGPGQKNVMQSLLDSQVRGGDYSMYMPGAALRKLPSDVKQAKNPESLAQIQADQALAENATIHPIGRRFLIERLSAQLHTPS</sequence>